<comment type="caution">
    <text evidence="5">The sequence shown here is derived from an EMBL/GenBank/DDBJ whole genome shotgun (WGS) entry which is preliminary data.</text>
</comment>
<evidence type="ECO:0000313" key="6">
    <source>
        <dbReference type="Proteomes" id="UP001596990"/>
    </source>
</evidence>
<name>A0ABW3L5F9_9BACI</name>
<dbReference type="PROSITE" id="PS50977">
    <property type="entry name" value="HTH_TETR_2"/>
    <property type="match status" value="1"/>
</dbReference>
<dbReference type="InterPro" id="IPR039532">
    <property type="entry name" value="TetR_C_Firmicutes"/>
</dbReference>
<dbReference type="EMBL" id="JBHTKL010000006">
    <property type="protein sequence ID" value="MFD1021056.1"/>
    <property type="molecule type" value="Genomic_DNA"/>
</dbReference>
<keyword evidence="1" id="KW-0678">Repressor</keyword>
<evidence type="ECO:0000313" key="5">
    <source>
        <dbReference type="EMBL" id="MFD1021056.1"/>
    </source>
</evidence>
<dbReference type="Proteomes" id="UP001596990">
    <property type="component" value="Unassembled WGS sequence"/>
</dbReference>
<dbReference type="Pfam" id="PF14278">
    <property type="entry name" value="TetR_C_8"/>
    <property type="match status" value="1"/>
</dbReference>
<dbReference type="RefSeq" id="WP_386063811.1">
    <property type="nucleotide sequence ID" value="NZ_JBHTKL010000006.1"/>
</dbReference>
<proteinExistence type="predicted"/>
<dbReference type="Gene3D" id="1.10.357.10">
    <property type="entry name" value="Tetracycline Repressor, domain 2"/>
    <property type="match status" value="1"/>
</dbReference>
<evidence type="ECO:0000259" key="4">
    <source>
        <dbReference type="PROSITE" id="PS50977"/>
    </source>
</evidence>
<feature type="domain" description="HTH tetR-type" evidence="4">
    <location>
        <begin position="10"/>
        <end position="70"/>
    </location>
</feature>
<organism evidence="5 6">
    <name type="scientific">Thalassobacillus hwangdonensis</name>
    <dbReference type="NCBI Taxonomy" id="546108"/>
    <lineage>
        <taxon>Bacteria</taxon>
        <taxon>Bacillati</taxon>
        <taxon>Bacillota</taxon>
        <taxon>Bacilli</taxon>
        <taxon>Bacillales</taxon>
        <taxon>Bacillaceae</taxon>
        <taxon>Thalassobacillus</taxon>
    </lineage>
</organism>
<accession>A0ABW3L5F9</accession>
<reference evidence="6" key="1">
    <citation type="journal article" date="2019" name="Int. J. Syst. Evol. Microbiol.">
        <title>The Global Catalogue of Microorganisms (GCM) 10K type strain sequencing project: providing services to taxonomists for standard genome sequencing and annotation.</title>
        <authorList>
            <consortium name="The Broad Institute Genomics Platform"/>
            <consortium name="The Broad Institute Genome Sequencing Center for Infectious Disease"/>
            <person name="Wu L."/>
            <person name="Ma J."/>
        </authorList>
    </citation>
    <scope>NUCLEOTIDE SEQUENCE [LARGE SCALE GENOMIC DNA]</scope>
    <source>
        <strain evidence="6">CCUG 56607</strain>
    </source>
</reference>
<dbReference type="InterPro" id="IPR009057">
    <property type="entry name" value="Homeodomain-like_sf"/>
</dbReference>
<evidence type="ECO:0000256" key="3">
    <source>
        <dbReference type="PROSITE-ProRule" id="PRU00335"/>
    </source>
</evidence>
<feature type="DNA-binding region" description="H-T-H motif" evidence="3">
    <location>
        <begin position="33"/>
        <end position="52"/>
    </location>
</feature>
<protein>
    <submittedName>
        <fullName evidence="5">TetR-like C-terminal domain-containing protein</fullName>
    </submittedName>
</protein>
<gene>
    <name evidence="5" type="ORF">ACFQ2J_17840</name>
</gene>
<keyword evidence="2 3" id="KW-0238">DNA-binding</keyword>
<evidence type="ECO:0000256" key="2">
    <source>
        <dbReference type="ARBA" id="ARBA00023125"/>
    </source>
</evidence>
<dbReference type="PANTHER" id="PTHR43479:SF7">
    <property type="entry name" value="TETR-FAMILY TRANSCRIPTIONAL REGULATOR"/>
    <property type="match status" value="1"/>
</dbReference>
<dbReference type="SUPFAM" id="SSF46689">
    <property type="entry name" value="Homeodomain-like"/>
    <property type="match status" value="1"/>
</dbReference>
<keyword evidence="6" id="KW-1185">Reference proteome</keyword>
<dbReference type="InterPro" id="IPR050624">
    <property type="entry name" value="HTH-type_Tx_Regulator"/>
</dbReference>
<sequence length="189" mass="22488">MSEKLDRRKKYTRKVLKESLITLLANKTISDITVKEVCELADINRSTFYTHYSDHYDLLSKIEEEITEDMNKYLHSYSYEIEEESIQMTEKILEYVVDNKVMFQTFLKQDAAPTFEQRMMDLTRGFMMNNWMKDHYLQADESRYLSSFAISGAIQVIKDWLENDLDQSPKQMAVLINNFINYGFSYLDK</sequence>
<evidence type="ECO:0000256" key="1">
    <source>
        <dbReference type="ARBA" id="ARBA00022491"/>
    </source>
</evidence>
<dbReference type="InterPro" id="IPR001647">
    <property type="entry name" value="HTH_TetR"/>
</dbReference>
<dbReference type="PANTHER" id="PTHR43479">
    <property type="entry name" value="ACREF/ENVCD OPERON REPRESSOR-RELATED"/>
    <property type="match status" value="1"/>
</dbReference>